<dbReference type="Gene3D" id="3.30.470.20">
    <property type="entry name" value="ATP-grasp fold, B domain"/>
    <property type="match status" value="1"/>
</dbReference>
<evidence type="ECO:0000313" key="7">
    <source>
        <dbReference type="Proteomes" id="UP000494329"/>
    </source>
</evidence>
<dbReference type="PROSITE" id="PS50975">
    <property type="entry name" value="ATP_GRASP"/>
    <property type="match status" value="1"/>
</dbReference>
<evidence type="ECO:0000256" key="2">
    <source>
        <dbReference type="ARBA" id="ARBA00022741"/>
    </source>
</evidence>
<dbReference type="PANTHER" id="PTHR43585:SF2">
    <property type="entry name" value="ATP-GRASP ENZYME FSQD"/>
    <property type="match status" value="1"/>
</dbReference>
<evidence type="ECO:0000256" key="3">
    <source>
        <dbReference type="ARBA" id="ARBA00022840"/>
    </source>
</evidence>
<dbReference type="Proteomes" id="UP000494329">
    <property type="component" value="Unassembled WGS sequence"/>
</dbReference>
<dbReference type="GO" id="GO:0016874">
    <property type="term" value="F:ligase activity"/>
    <property type="evidence" value="ECO:0007669"/>
    <property type="project" value="UniProtKB-KW"/>
</dbReference>
<dbReference type="EMBL" id="CADIKF010000007">
    <property type="protein sequence ID" value="CAB3751834.1"/>
    <property type="molecule type" value="Genomic_DNA"/>
</dbReference>
<sequence>MTSTPSNKRERIVILNRWADEFAAYDRYIDHRAHDVAYVCTPEGAAALSASRIVHAEHLPDFKNEAALSEAVRRCADRLGGLERLIALSEFDLIAAARLREVFDIAGDRPETVRRFRDKTVMKQAIIAAGLKAPRFVELNRVQSHDAEELANLRLPLIIKPRAGAASDGVVRIDTRARLAELWPGLAREDYECEEFVEGPIYHVDGLVSDGAFVIVRGSRYVNTCLDFANGKPLGSIMLNAGSACDELLVFAKACLDALALKDGAFHLEVIQGSTGFCFLEVGARVGGGEIPFMFRDLYGVDLYQLWVAQQSGDAENFETLARKARAAQASPLRGGFLMLPEPVGTRLIDVRLPTGIAQLYGAIVPKLNHVFNGTGGYDQILARFRYRGDSEAEIAAAIDVTLGAFHYTLSDIAAPGPSVLPRVGDSVAMSSTI</sequence>
<keyword evidence="3 4" id="KW-0067">ATP-binding</keyword>
<evidence type="ECO:0000313" key="6">
    <source>
        <dbReference type="EMBL" id="CAB3751834.1"/>
    </source>
</evidence>
<evidence type="ECO:0000256" key="4">
    <source>
        <dbReference type="PROSITE-ProRule" id="PRU00409"/>
    </source>
</evidence>
<dbReference type="SUPFAM" id="SSF56059">
    <property type="entry name" value="Glutathione synthetase ATP-binding domain-like"/>
    <property type="match status" value="1"/>
</dbReference>
<evidence type="ECO:0000259" key="5">
    <source>
        <dbReference type="PROSITE" id="PS50975"/>
    </source>
</evidence>
<organism evidence="6 7">
    <name type="scientific">Paraburkholderia solisilvae</name>
    <dbReference type="NCBI Taxonomy" id="624376"/>
    <lineage>
        <taxon>Bacteria</taxon>
        <taxon>Pseudomonadati</taxon>
        <taxon>Pseudomonadota</taxon>
        <taxon>Betaproteobacteria</taxon>
        <taxon>Burkholderiales</taxon>
        <taxon>Burkholderiaceae</taxon>
        <taxon>Paraburkholderia</taxon>
    </lineage>
</organism>
<keyword evidence="7" id="KW-1185">Reference proteome</keyword>
<dbReference type="AlphaFoldDB" id="A0A6J5DEG7"/>
<dbReference type="InterPro" id="IPR011761">
    <property type="entry name" value="ATP-grasp"/>
</dbReference>
<keyword evidence="2 4" id="KW-0547">Nucleotide-binding</keyword>
<keyword evidence="1" id="KW-0436">Ligase</keyword>
<protein>
    <recommendedName>
        <fullName evidence="5">ATP-grasp domain-containing protein</fullName>
    </recommendedName>
</protein>
<dbReference type="RefSeq" id="WP_175110133.1">
    <property type="nucleotide sequence ID" value="NZ_CADIKF010000007.1"/>
</dbReference>
<dbReference type="InterPro" id="IPR013815">
    <property type="entry name" value="ATP_grasp_subdomain_1"/>
</dbReference>
<proteinExistence type="predicted"/>
<gene>
    <name evidence="6" type="ORF">LMG29739_01393</name>
</gene>
<dbReference type="GO" id="GO:0046872">
    <property type="term" value="F:metal ion binding"/>
    <property type="evidence" value="ECO:0007669"/>
    <property type="project" value="InterPro"/>
</dbReference>
<dbReference type="InterPro" id="IPR052032">
    <property type="entry name" value="ATP-dep_AA_Ligase"/>
</dbReference>
<reference evidence="6 7" key="1">
    <citation type="submission" date="2020-04" db="EMBL/GenBank/DDBJ databases">
        <authorList>
            <person name="De Canck E."/>
        </authorList>
    </citation>
    <scope>NUCLEOTIDE SEQUENCE [LARGE SCALE GENOMIC DNA]</scope>
    <source>
        <strain evidence="6 7">LMG 29739</strain>
    </source>
</reference>
<feature type="domain" description="ATP-grasp" evidence="5">
    <location>
        <begin position="123"/>
        <end position="312"/>
    </location>
</feature>
<dbReference type="Gene3D" id="3.30.1490.20">
    <property type="entry name" value="ATP-grasp fold, A domain"/>
    <property type="match status" value="1"/>
</dbReference>
<accession>A0A6J5DEG7</accession>
<evidence type="ECO:0000256" key="1">
    <source>
        <dbReference type="ARBA" id="ARBA00022598"/>
    </source>
</evidence>
<dbReference type="GO" id="GO:0005524">
    <property type="term" value="F:ATP binding"/>
    <property type="evidence" value="ECO:0007669"/>
    <property type="project" value="UniProtKB-UniRule"/>
</dbReference>
<dbReference type="Gene3D" id="3.40.50.20">
    <property type="match status" value="1"/>
</dbReference>
<name>A0A6J5DEG7_9BURK</name>
<dbReference type="PANTHER" id="PTHR43585">
    <property type="entry name" value="FUMIPYRROLE BIOSYNTHESIS PROTEIN C"/>
    <property type="match status" value="1"/>
</dbReference>